<dbReference type="RefSeq" id="XP_056685985.1">
    <property type="nucleotide sequence ID" value="XM_056830007.1"/>
</dbReference>
<organism evidence="1 2">
    <name type="scientific">Spinacia oleracea</name>
    <name type="common">Spinach</name>
    <dbReference type="NCBI Taxonomy" id="3562"/>
    <lineage>
        <taxon>Eukaryota</taxon>
        <taxon>Viridiplantae</taxon>
        <taxon>Streptophyta</taxon>
        <taxon>Embryophyta</taxon>
        <taxon>Tracheophyta</taxon>
        <taxon>Spermatophyta</taxon>
        <taxon>Magnoliopsida</taxon>
        <taxon>eudicotyledons</taxon>
        <taxon>Gunneridae</taxon>
        <taxon>Pentapetalae</taxon>
        <taxon>Caryophyllales</taxon>
        <taxon>Chenopodiaceae</taxon>
        <taxon>Chenopodioideae</taxon>
        <taxon>Anserineae</taxon>
        <taxon>Spinacia</taxon>
    </lineage>
</organism>
<proteinExistence type="predicted"/>
<evidence type="ECO:0000313" key="1">
    <source>
        <dbReference type="Proteomes" id="UP000813463"/>
    </source>
</evidence>
<name>A0ABM3QRJ9_SPIOL</name>
<dbReference type="InterPro" id="IPR043502">
    <property type="entry name" value="DNA/RNA_pol_sf"/>
</dbReference>
<dbReference type="GeneID" id="130461793"/>
<dbReference type="Proteomes" id="UP000813463">
    <property type="component" value="Chromosome 5"/>
</dbReference>
<sequence length="164" mass="18897">MKDLGELKYFLGIKVDRTQQGIFLSQYKYVLDPLRDFSALHLKPLKVSMQAHQNILKDSGEPLINLEIYQRLVGKLIYLTLTRPAITYTVHVFSQFMHSPTMVHYQATNRVLRYLLSSPRQGILLGVDNEAILSTYYDSDWVGCPVIRRFTTRFCVLLGQSPIS</sequence>
<gene>
    <name evidence="2" type="primary">LOC130461793</name>
</gene>
<dbReference type="PANTHER" id="PTHR11439:SF498">
    <property type="entry name" value="DNAK FAMILY PROTEIN"/>
    <property type="match status" value="1"/>
</dbReference>
<keyword evidence="1" id="KW-1185">Reference proteome</keyword>
<protein>
    <submittedName>
        <fullName evidence="2">Uncharacterized mitochondrial protein AtMg00810-like</fullName>
    </submittedName>
</protein>
<accession>A0ABM3QRJ9</accession>
<dbReference type="PANTHER" id="PTHR11439">
    <property type="entry name" value="GAG-POL-RELATED RETROTRANSPOSON"/>
    <property type="match status" value="1"/>
</dbReference>
<reference evidence="2" key="2">
    <citation type="submission" date="2025-08" db="UniProtKB">
        <authorList>
            <consortium name="RefSeq"/>
        </authorList>
    </citation>
    <scope>IDENTIFICATION</scope>
    <source>
        <tissue evidence="2">Leaf</tissue>
    </source>
</reference>
<reference evidence="1" key="1">
    <citation type="journal article" date="2021" name="Nat. Commun.">
        <title>Genomic analyses provide insights into spinach domestication and the genetic basis of agronomic traits.</title>
        <authorList>
            <person name="Cai X."/>
            <person name="Sun X."/>
            <person name="Xu C."/>
            <person name="Sun H."/>
            <person name="Wang X."/>
            <person name="Ge C."/>
            <person name="Zhang Z."/>
            <person name="Wang Q."/>
            <person name="Fei Z."/>
            <person name="Jiao C."/>
            <person name="Wang Q."/>
        </authorList>
    </citation>
    <scope>NUCLEOTIDE SEQUENCE [LARGE SCALE GENOMIC DNA]</scope>
    <source>
        <strain evidence="1">cv. Varoflay</strain>
    </source>
</reference>
<evidence type="ECO:0000313" key="2">
    <source>
        <dbReference type="RefSeq" id="XP_056685985.1"/>
    </source>
</evidence>
<dbReference type="SUPFAM" id="SSF56672">
    <property type="entry name" value="DNA/RNA polymerases"/>
    <property type="match status" value="1"/>
</dbReference>